<dbReference type="InterPro" id="IPR047324">
    <property type="entry name" value="LbH_gamma_CA-like"/>
</dbReference>
<dbReference type="AlphaFoldDB" id="A0A4S4B228"/>
<evidence type="ECO:0000313" key="1">
    <source>
        <dbReference type="EMBL" id="THF66245.1"/>
    </source>
</evidence>
<dbReference type="SUPFAM" id="SSF51161">
    <property type="entry name" value="Trimeric LpxA-like enzymes"/>
    <property type="match status" value="1"/>
</dbReference>
<evidence type="ECO:0000313" key="2">
    <source>
        <dbReference type="Proteomes" id="UP000308430"/>
    </source>
</evidence>
<protein>
    <submittedName>
        <fullName evidence="1">Gamma carbonic anhydrase family protein</fullName>
    </submittedName>
</protein>
<dbReference type="Pfam" id="PF00132">
    <property type="entry name" value="Hexapep"/>
    <property type="match status" value="1"/>
</dbReference>
<dbReference type="InterPro" id="IPR050484">
    <property type="entry name" value="Transf_Hexapept/Carb_Anhydrase"/>
</dbReference>
<dbReference type="PANTHER" id="PTHR13061:SF29">
    <property type="entry name" value="GAMMA CARBONIC ANHYDRASE-LIKE 1, MITOCHONDRIAL-RELATED"/>
    <property type="match status" value="1"/>
</dbReference>
<sequence>MPIYALGDRTPRFGEGCWVADNATVIGRVEAGRDVSIWYNAVIRGDNDPIVIGDGTNIQDGSILHNDDGVPLTIGAHVTIGHMVMLHGCTIGDGTLVGINAVVLNNAVIGRECLIGANALIPEGKVIPDRSLVVGSPGRIIRELSDADIAGLRANARHYVDNARRYAGELRRIDPFAVR</sequence>
<proteinExistence type="predicted"/>
<dbReference type="Proteomes" id="UP000308430">
    <property type="component" value="Unassembled WGS sequence"/>
</dbReference>
<name>A0A4S4B228_9RHOO</name>
<dbReference type="InterPro" id="IPR001451">
    <property type="entry name" value="Hexapep"/>
</dbReference>
<organism evidence="1 2">
    <name type="scientific">Pseudothauera nasutitermitis</name>
    <dbReference type="NCBI Taxonomy" id="2565930"/>
    <lineage>
        <taxon>Bacteria</taxon>
        <taxon>Pseudomonadati</taxon>
        <taxon>Pseudomonadota</taxon>
        <taxon>Betaproteobacteria</taxon>
        <taxon>Rhodocyclales</taxon>
        <taxon>Zoogloeaceae</taxon>
        <taxon>Pseudothauera</taxon>
    </lineage>
</organism>
<dbReference type="InterPro" id="IPR011004">
    <property type="entry name" value="Trimer_LpxA-like_sf"/>
</dbReference>
<dbReference type="RefSeq" id="WP_136347194.1">
    <property type="nucleotide sequence ID" value="NZ_SSOC01000002.1"/>
</dbReference>
<dbReference type="OrthoDB" id="9803036at2"/>
<comment type="caution">
    <text evidence="1">The sequence shown here is derived from an EMBL/GenBank/DDBJ whole genome shotgun (WGS) entry which is preliminary data.</text>
</comment>
<reference evidence="1 2" key="1">
    <citation type="submission" date="2019-04" db="EMBL/GenBank/DDBJ databases">
        <title>Azoarcus nasutitermitis sp. nov. isolated from termite nest.</title>
        <authorList>
            <person name="Lin S.-Y."/>
            <person name="Hameed A."/>
            <person name="Hsu Y.-H."/>
            <person name="Young C.-C."/>
        </authorList>
    </citation>
    <scope>NUCLEOTIDE SEQUENCE [LARGE SCALE GENOMIC DNA]</scope>
    <source>
        <strain evidence="1 2">CC-YHH838</strain>
    </source>
</reference>
<dbReference type="EMBL" id="SSOC01000002">
    <property type="protein sequence ID" value="THF66245.1"/>
    <property type="molecule type" value="Genomic_DNA"/>
</dbReference>
<accession>A0A4S4B228</accession>
<dbReference type="PANTHER" id="PTHR13061">
    <property type="entry name" value="DYNACTIN SUBUNIT P25"/>
    <property type="match status" value="1"/>
</dbReference>
<dbReference type="CDD" id="cd04645">
    <property type="entry name" value="LbH_gamma_CA_like"/>
    <property type="match status" value="1"/>
</dbReference>
<gene>
    <name evidence="1" type="ORF">E6C76_05215</name>
</gene>
<dbReference type="Gene3D" id="2.160.10.10">
    <property type="entry name" value="Hexapeptide repeat proteins"/>
    <property type="match status" value="1"/>
</dbReference>
<keyword evidence="2" id="KW-1185">Reference proteome</keyword>